<dbReference type="STRING" id="1202772.A0A1V9ZAQ7"/>
<dbReference type="SUPFAM" id="SSF48403">
    <property type="entry name" value="Ankyrin repeat"/>
    <property type="match status" value="1"/>
</dbReference>
<dbReference type="GO" id="GO:0043527">
    <property type="term" value="C:tRNA methyltransferase complex"/>
    <property type="evidence" value="ECO:0007669"/>
    <property type="project" value="UniProtKB-ARBA"/>
</dbReference>
<dbReference type="GO" id="GO:0005737">
    <property type="term" value="C:cytoplasm"/>
    <property type="evidence" value="ECO:0007669"/>
    <property type="project" value="TreeGrafter"/>
</dbReference>
<dbReference type="Pfam" id="PF12796">
    <property type="entry name" value="Ank_2"/>
    <property type="match status" value="2"/>
</dbReference>
<dbReference type="AlphaFoldDB" id="A0A1V9ZAQ7"/>
<dbReference type="PROSITE" id="PS00092">
    <property type="entry name" value="N6_MTASE"/>
    <property type="match status" value="1"/>
</dbReference>
<keyword evidence="1" id="KW-0489">Methyltransferase</keyword>
<dbReference type="PROSITE" id="PS50088">
    <property type="entry name" value="ANK_REPEAT"/>
    <property type="match status" value="1"/>
</dbReference>
<evidence type="ECO:0000313" key="6">
    <source>
        <dbReference type="Proteomes" id="UP000243579"/>
    </source>
</evidence>
<dbReference type="GO" id="GO:0008168">
    <property type="term" value="F:methyltransferase activity"/>
    <property type="evidence" value="ECO:0007669"/>
    <property type="project" value="UniProtKB-KW"/>
</dbReference>
<dbReference type="SMART" id="SM00248">
    <property type="entry name" value="ANK"/>
    <property type="match status" value="6"/>
</dbReference>
<keyword evidence="3" id="KW-0040">ANK repeat</keyword>
<dbReference type="Gene3D" id="1.25.40.20">
    <property type="entry name" value="Ankyrin repeat-containing domain"/>
    <property type="match status" value="2"/>
</dbReference>
<organism evidence="5 6">
    <name type="scientific">Achlya hypogyna</name>
    <name type="common">Oomycete</name>
    <name type="synonym">Protoachlya hypogyna</name>
    <dbReference type="NCBI Taxonomy" id="1202772"/>
    <lineage>
        <taxon>Eukaryota</taxon>
        <taxon>Sar</taxon>
        <taxon>Stramenopiles</taxon>
        <taxon>Oomycota</taxon>
        <taxon>Saprolegniomycetes</taxon>
        <taxon>Saprolegniales</taxon>
        <taxon>Achlyaceae</taxon>
        <taxon>Achlya</taxon>
    </lineage>
</organism>
<dbReference type="Gene3D" id="3.40.50.150">
    <property type="entry name" value="Vaccinia Virus protein VP39"/>
    <property type="match status" value="1"/>
</dbReference>
<feature type="domain" description="Ribosomal RNA large subunit methyltransferase K/L-like methyltransferase" evidence="4">
    <location>
        <begin position="183"/>
        <end position="228"/>
    </location>
</feature>
<dbReference type="PROSITE" id="PS50297">
    <property type="entry name" value="ANK_REP_REGION"/>
    <property type="match status" value="1"/>
</dbReference>
<dbReference type="InterPro" id="IPR002052">
    <property type="entry name" value="DNA_methylase_N6_adenine_CS"/>
</dbReference>
<dbReference type="PANTHER" id="PTHR13370">
    <property type="entry name" value="RNA METHYLASE-RELATED"/>
    <property type="match status" value="1"/>
</dbReference>
<dbReference type="Pfam" id="PF01170">
    <property type="entry name" value="UPF0020"/>
    <property type="match status" value="1"/>
</dbReference>
<dbReference type="InterPro" id="IPR000241">
    <property type="entry name" value="RlmKL-like_Mtase"/>
</dbReference>
<protein>
    <recommendedName>
        <fullName evidence="4">Ribosomal RNA large subunit methyltransferase K/L-like methyltransferase domain-containing protein</fullName>
    </recommendedName>
</protein>
<dbReference type="InterPro" id="IPR002110">
    <property type="entry name" value="Ankyrin_rpt"/>
</dbReference>
<dbReference type="PANTHER" id="PTHR13370:SF3">
    <property type="entry name" value="TRNA (GUANINE(10)-N2)-METHYLTRANSFERASE HOMOLOG"/>
    <property type="match status" value="1"/>
</dbReference>
<dbReference type="GO" id="GO:0003676">
    <property type="term" value="F:nucleic acid binding"/>
    <property type="evidence" value="ECO:0007669"/>
    <property type="project" value="InterPro"/>
</dbReference>
<evidence type="ECO:0000259" key="4">
    <source>
        <dbReference type="Pfam" id="PF01170"/>
    </source>
</evidence>
<feature type="repeat" description="ANK" evidence="3">
    <location>
        <begin position="481"/>
        <end position="513"/>
    </location>
</feature>
<keyword evidence="6" id="KW-1185">Reference proteome</keyword>
<sequence length="664" mass="71266">MRVQCLALGRHLELATHELRAVAGLYGESDLVILDTPTYAERFFRVDFASEASAKCIVARCVLIQAAYVVLDEASSIRALASHLKTTNPNCFGVPESSIDVKMPKKRIRGPKDKRAVLGPLVALDPIKFSLERGLDTTTQLSLLVRDEGQAMLARLVCPGLSPSTGGHGGRVGSGLAATYALHRRPYTGVTTMDPELALVMANLGQVKAGDWVLDPFAGSAGILLACAHFGMGLGLAHDVSFRSLQGDGPGRDIAANFADFAFAAPERCLADVRCDMWRPGVLVDAIVCDPPYNIRTFGESDAGVLENQLLDPLFALAASRLVPKGRLVCYVCVEGAADLDAYLARALAATGLRVVATVAQAVSGKAEENARWSRSLVVLEQSGSKAPLPLVSPAAATEDPWAAARALEWREARTRTPFDVWRAAWVGDLPALQRHAASGGDLDARDEKGKSPLFFASGYNQAAVVAFLLQHVDANGCDADGTSPLSQAARFGHTSVLQLLLDAGAAPRLASKKRWSPAYYAASHNHIEVLRILHATDPAALWVRGPGEQTLLHRAAECGHLELIQAVVRLEPALAEATDFHRRPFVMAAARYGHLPIVQAFVDTHIDAHDETPLHEAARFGRLDVAAWLATHHAWMRSARNVDGDVPGTLSQHMEGSSSEHVE</sequence>
<dbReference type="SUPFAM" id="SSF53335">
    <property type="entry name" value="S-adenosyl-L-methionine-dependent methyltransferases"/>
    <property type="match status" value="1"/>
</dbReference>
<dbReference type="Proteomes" id="UP000243579">
    <property type="component" value="Unassembled WGS sequence"/>
</dbReference>
<accession>A0A1V9ZAQ7</accession>
<dbReference type="EMBL" id="JNBR01000337">
    <property type="protein sequence ID" value="OQR95075.1"/>
    <property type="molecule type" value="Genomic_DNA"/>
</dbReference>
<evidence type="ECO:0000256" key="1">
    <source>
        <dbReference type="ARBA" id="ARBA00022603"/>
    </source>
</evidence>
<dbReference type="InterPro" id="IPR036770">
    <property type="entry name" value="Ankyrin_rpt-contain_sf"/>
</dbReference>
<proteinExistence type="predicted"/>
<keyword evidence="2" id="KW-0808">Transferase</keyword>
<dbReference type="OrthoDB" id="296065at2759"/>
<evidence type="ECO:0000256" key="3">
    <source>
        <dbReference type="PROSITE-ProRule" id="PRU00023"/>
    </source>
</evidence>
<evidence type="ECO:0000313" key="5">
    <source>
        <dbReference type="EMBL" id="OQR95075.1"/>
    </source>
</evidence>
<dbReference type="GO" id="GO:0032259">
    <property type="term" value="P:methylation"/>
    <property type="evidence" value="ECO:0007669"/>
    <property type="project" value="UniProtKB-KW"/>
</dbReference>
<reference evidence="5 6" key="1">
    <citation type="journal article" date="2014" name="Genome Biol. Evol.">
        <title>The secreted proteins of Achlya hypogyna and Thraustotheca clavata identify the ancestral oomycete secretome and reveal gene acquisitions by horizontal gene transfer.</title>
        <authorList>
            <person name="Misner I."/>
            <person name="Blouin N."/>
            <person name="Leonard G."/>
            <person name="Richards T.A."/>
            <person name="Lane C.E."/>
        </authorList>
    </citation>
    <scope>NUCLEOTIDE SEQUENCE [LARGE SCALE GENOMIC DNA]</scope>
    <source>
        <strain evidence="5 6">ATCC 48635</strain>
    </source>
</reference>
<dbReference type="InterPro" id="IPR029063">
    <property type="entry name" value="SAM-dependent_MTases_sf"/>
</dbReference>
<name>A0A1V9ZAQ7_ACHHY</name>
<evidence type="ECO:0000256" key="2">
    <source>
        <dbReference type="ARBA" id="ARBA00022679"/>
    </source>
</evidence>
<gene>
    <name evidence="5" type="ORF">ACHHYP_00461</name>
</gene>
<comment type="caution">
    <text evidence="5">The sequence shown here is derived from an EMBL/GenBank/DDBJ whole genome shotgun (WGS) entry which is preliminary data.</text>
</comment>